<dbReference type="PANTHER" id="PTHR30419:SF8">
    <property type="entry name" value="NITROGEN ASSIMILATION TRANSCRIPTIONAL ACTIVATOR-RELATED"/>
    <property type="match status" value="1"/>
</dbReference>
<dbReference type="PROSITE" id="PS50931">
    <property type="entry name" value="HTH_LYSR"/>
    <property type="match status" value="1"/>
</dbReference>
<gene>
    <name evidence="6" type="ORF">H9864_03885</name>
</gene>
<protein>
    <submittedName>
        <fullName evidence="6">LysR family transcriptional regulator</fullName>
    </submittedName>
</protein>
<dbReference type="PRINTS" id="PR00039">
    <property type="entry name" value="HTHLYSR"/>
</dbReference>
<dbReference type="GO" id="GO:0005829">
    <property type="term" value="C:cytosol"/>
    <property type="evidence" value="ECO:0007669"/>
    <property type="project" value="TreeGrafter"/>
</dbReference>
<evidence type="ECO:0000259" key="5">
    <source>
        <dbReference type="PROSITE" id="PS50931"/>
    </source>
</evidence>
<dbReference type="Pfam" id="PF03466">
    <property type="entry name" value="LysR_substrate"/>
    <property type="match status" value="1"/>
</dbReference>
<evidence type="ECO:0000256" key="3">
    <source>
        <dbReference type="ARBA" id="ARBA00023125"/>
    </source>
</evidence>
<dbReference type="InterPro" id="IPR050950">
    <property type="entry name" value="HTH-type_LysR_regulators"/>
</dbReference>
<proteinExistence type="inferred from homology"/>
<dbReference type="FunFam" id="1.10.10.10:FF:000001">
    <property type="entry name" value="LysR family transcriptional regulator"/>
    <property type="match status" value="1"/>
</dbReference>
<organism evidence="6 7">
    <name type="scientific">Candidatus Faecalibacterium intestinavium</name>
    <dbReference type="NCBI Taxonomy" id="2838580"/>
    <lineage>
        <taxon>Bacteria</taxon>
        <taxon>Bacillati</taxon>
        <taxon>Bacillota</taxon>
        <taxon>Clostridia</taxon>
        <taxon>Eubacteriales</taxon>
        <taxon>Oscillospiraceae</taxon>
        <taxon>Faecalibacterium</taxon>
    </lineage>
</organism>
<dbReference type="GO" id="GO:0003677">
    <property type="term" value="F:DNA binding"/>
    <property type="evidence" value="ECO:0007669"/>
    <property type="project" value="UniProtKB-KW"/>
</dbReference>
<evidence type="ECO:0000256" key="2">
    <source>
        <dbReference type="ARBA" id="ARBA00023015"/>
    </source>
</evidence>
<dbReference type="InterPro" id="IPR000847">
    <property type="entry name" value="LysR_HTH_N"/>
</dbReference>
<keyword evidence="4" id="KW-0804">Transcription</keyword>
<feature type="domain" description="HTH lysR-type" evidence="5">
    <location>
        <begin position="1"/>
        <end position="58"/>
    </location>
</feature>
<dbReference type="EMBL" id="JAHLFH010000078">
    <property type="protein sequence ID" value="MBU3819499.1"/>
    <property type="molecule type" value="Genomic_DNA"/>
</dbReference>
<dbReference type="Gene3D" id="3.40.190.290">
    <property type="match status" value="1"/>
</dbReference>
<dbReference type="GO" id="GO:0003700">
    <property type="term" value="F:DNA-binding transcription factor activity"/>
    <property type="evidence" value="ECO:0007669"/>
    <property type="project" value="InterPro"/>
</dbReference>
<keyword evidence="2" id="KW-0805">Transcription regulation</keyword>
<dbReference type="InterPro" id="IPR005119">
    <property type="entry name" value="LysR_subst-bd"/>
</dbReference>
<dbReference type="Gene3D" id="1.10.10.10">
    <property type="entry name" value="Winged helix-like DNA-binding domain superfamily/Winged helix DNA-binding domain"/>
    <property type="match status" value="1"/>
</dbReference>
<evidence type="ECO:0000256" key="4">
    <source>
        <dbReference type="ARBA" id="ARBA00023163"/>
    </source>
</evidence>
<dbReference type="InterPro" id="IPR036388">
    <property type="entry name" value="WH-like_DNA-bd_sf"/>
</dbReference>
<dbReference type="CDD" id="cd05466">
    <property type="entry name" value="PBP2_LTTR_substrate"/>
    <property type="match status" value="1"/>
</dbReference>
<name>A0A9E2KKI1_9FIRM</name>
<reference evidence="6" key="2">
    <citation type="submission" date="2021-04" db="EMBL/GenBank/DDBJ databases">
        <authorList>
            <person name="Gilroy R."/>
        </authorList>
    </citation>
    <scope>NUCLEOTIDE SEQUENCE</scope>
    <source>
        <strain evidence="6">742</strain>
    </source>
</reference>
<dbReference type="SUPFAM" id="SSF53850">
    <property type="entry name" value="Periplasmic binding protein-like II"/>
    <property type="match status" value="1"/>
</dbReference>
<accession>A0A9E2KKI1</accession>
<sequence>MELRVLRYFLAVAQEGNITSAARLLHITQPTLSRQIRDLEEELGHPLFERNSHSITLTAEGLLLRKRAEEILNLVRKTEDELAQTDSALAGEVYVGAGETTGAHLLTRAARRLRDRWPDVHFHMFSGDSADVCEQLDKGLLDFGLLFGPVDEKKYHSLLLPHRDVWGVLLRRDHPLAQKASVCPEDLVSQPLIVSRQTLRRPFFPAWFGRDAESLNIVGTYNLVFNGSLMVEDGMGCAFSLAGLVNVSSPSSLCFRPLEPQVDARMYLVWKRHQVFSKAAGKYLEILLSSEALSAEQSPE</sequence>
<keyword evidence="3" id="KW-0238">DNA-binding</keyword>
<dbReference type="AlphaFoldDB" id="A0A9E2KKI1"/>
<comment type="caution">
    <text evidence="6">The sequence shown here is derived from an EMBL/GenBank/DDBJ whole genome shotgun (WGS) entry which is preliminary data.</text>
</comment>
<evidence type="ECO:0000256" key="1">
    <source>
        <dbReference type="ARBA" id="ARBA00009437"/>
    </source>
</evidence>
<reference evidence="6" key="1">
    <citation type="journal article" date="2021" name="PeerJ">
        <title>Extensive microbial diversity within the chicken gut microbiome revealed by metagenomics and culture.</title>
        <authorList>
            <person name="Gilroy R."/>
            <person name="Ravi A."/>
            <person name="Getino M."/>
            <person name="Pursley I."/>
            <person name="Horton D.L."/>
            <person name="Alikhan N.F."/>
            <person name="Baker D."/>
            <person name="Gharbi K."/>
            <person name="Hall N."/>
            <person name="Watson M."/>
            <person name="Adriaenssens E.M."/>
            <person name="Foster-Nyarko E."/>
            <person name="Jarju S."/>
            <person name="Secka A."/>
            <person name="Antonio M."/>
            <person name="Oren A."/>
            <person name="Chaudhuri R.R."/>
            <person name="La Ragione R."/>
            <person name="Hildebrand F."/>
            <person name="Pallen M.J."/>
        </authorList>
    </citation>
    <scope>NUCLEOTIDE SEQUENCE</scope>
    <source>
        <strain evidence="6">742</strain>
    </source>
</reference>
<dbReference type="Proteomes" id="UP000824178">
    <property type="component" value="Unassembled WGS sequence"/>
</dbReference>
<evidence type="ECO:0000313" key="6">
    <source>
        <dbReference type="EMBL" id="MBU3819499.1"/>
    </source>
</evidence>
<dbReference type="Pfam" id="PF00126">
    <property type="entry name" value="HTH_1"/>
    <property type="match status" value="1"/>
</dbReference>
<dbReference type="InterPro" id="IPR036390">
    <property type="entry name" value="WH_DNA-bd_sf"/>
</dbReference>
<comment type="similarity">
    <text evidence="1">Belongs to the LysR transcriptional regulatory family.</text>
</comment>
<dbReference type="PANTHER" id="PTHR30419">
    <property type="entry name" value="HTH-TYPE TRANSCRIPTIONAL REGULATOR YBHD"/>
    <property type="match status" value="1"/>
</dbReference>
<evidence type="ECO:0000313" key="7">
    <source>
        <dbReference type="Proteomes" id="UP000824178"/>
    </source>
</evidence>
<dbReference type="SUPFAM" id="SSF46785">
    <property type="entry name" value="Winged helix' DNA-binding domain"/>
    <property type="match status" value="1"/>
</dbReference>